<evidence type="ECO:0000313" key="1">
    <source>
        <dbReference type="EMBL" id="RXW17176.1"/>
    </source>
</evidence>
<proteinExistence type="predicted"/>
<comment type="caution">
    <text evidence="1">The sequence shown here is derived from an EMBL/GenBank/DDBJ whole genome shotgun (WGS) entry which is preliminary data.</text>
</comment>
<reference evidence="1 2" key="1">
    <citation type="submission" date="2019-01" db="EMBL/GenBank/DDBJ databases">
        <title>Draft genome sequence of Psathyrella aberdarensis IHI B618.</title>
        <authorList>
            <person name="Buettner E."/>
            <person name="Kellner H."/>
        </authorList>
    </citation>
    <scope>NUCLEOTIDE SEQUENCE [LARGE SCALE GENOMIC DNA]</scope>
    <source>
        <strain evidence="1 2">IHI B618</strain>
    </source>
</reference>
<accession>A0A4Q2DE71</accession>
<gene>
    <name evidence="1" type="ORF">EST38_g8679</name>
</gene>
<dbReference type="EMBL" id="SDEE01000364">
    <property type="protein sequence ID" value="RXW17176.1"/>
    <property type="molecule type" value="Genomic_DNA"/>
</dbReference>
<sequence>MPRNYPPVFSSWFTKPQREWLDQLIGEYVDSINKNTTVPFLMAVVEHFSTLYPIRRTRRLSALAHDVKVNTIRIRIRAYLSFSIIDATVNWRGPGGRRIANSYRSPLVS</sequence>
<organism evidence="1 2">
    <name type="scientific">Candolleomyces aberdarensis</name>
    <dbReference type="NCBI Taxonomy" id="2316362"/>
    <lineage>
        <taxon>Eukaryota</taxon>
        <taxon>Fungi</taxon>
        <taxon>Dikarya</taxon>
        <taxon>Basidiomycota</taxon>
        <taxon>Agaricomycotina</taxon>
        <taxon>Agaricomycetes</taxon>
        <taxon>Agaricomycetidae</taxon>
        <taxon>Agaricales</taxon>
        <taxon>Agaricineae</taxon>
        <taxon>Psathyrellaceae</taxon>
        <taxon>Candolleomyces</taxon>
    </lineage>
</organism>
<keyword evidence="2" id="KW-1185">Reference proteome</keyword>
<protein>
    <submittedName>
        <fullName evidence="1">Uncharacterized protein</fullName>
    </submittedName>
</protein>
<dbReference type="AlphaFoldDB" id="A0A4Q2DE71"/>
<name>A0A4Q2DE71_9AGAR</name>
<evidence type="ECO:0000313" key="2">
    <source>
        <dbReference type="Proteomes" id="UP000290288"/>
    </source>
</evidence>
<dbReference type="Proteomes" id="UP000290288">
    <property type="component" value="Unassembled WGS sequence"/>
</dbReference>